<feature type="transmembrane region" description="Helical" evidence="1">
    <location>
        <begin position="12"/>
        <end position="33"/>
    </location>
</feature>
<name>A0ABD5Q252_9EURY</name>
<protein>
    <submittedName>
        <fullName evidence="2">Uncharacterized protein</fullName>
    </submittedName>
</protein>
<keyword evidence="3" id="KW-1185">Reference proteome</keyword>
<gene>
    <name evidence="2" type="ORF">ACFO9K_11290</name>
</gene>
<keyword evidence="1" id="KW-0472">Membrane</keyword>
<keyword evidence="1" id="KW-1133">Transmembrane helix</keyword>
<dbReference type="AlphaFoldDB" id="A0ABD5Q252"/>
<accession>A0ABD5Q252</accession>
<dbReference type="EMBL" id="JBHSHT010000001">
    <property type="protein sequence ID" value="MFC4824842.1"/>
    <property type="molecule type" value="Genomic_DNA"/>
</dbReference>
<keyword evidence="1" id="KW-0812">Transmembrane</keyword>
<dbReference type="Proteomes" id="UP001595945">
    <property type="component" value="Unassembled WGS sequence"/>
</dbReference>
<comment type="caution">
    <text evidence="2">The sequence shown here is derived from an EMBL/GenBank/DDBJ whole genome shotgun (WGS) entry which is preliminary data.</text>
</comment>
<organism evidence="2 3">
    <name type="scientific">Halorussus aquaticus</name>
    <dbReference type="NCBI Taxonomy" id="2953748"/>
    <lineage>
        <taxon>Archaea</taxon>
        <taxon>Methanobacteriati</taxon>
        <taxon>Methanobacteriota</taxon>
        <taxon>Stenosarchaea group</taxon>
        <taxon>Halobacteria</taxon>
        <taxon>Halobacteriales</taxon>
        <taxon>Haladaptataceae</taxon>
        <taxon>Halorussus</taxon>
    </lineage>
</organism>
<reference evidence="2 3" key="1">
    <citation type="journal article" date="2019" name="Int. J. Syst. Evol. Microbiol.">
        <title>The Global Catalogue of Microorganisms (GCM) 10K type strain sequencing project: providing services to taxonomists for standard genome sequencing and annotation.</title>
        <authorList>
            <consortium name="The Broad Institute Genomics Platform"/>
            <consortium name="The Broad Institute Genome Sequencing Center for Infectious Disease"/>
            <person name="Wu L."/>
            <person name="Ma J."/>
        </authorList>
    </citation>
    <scope>NUCLEOTIDE SEQUENCE [LARGE SCALE GENOMIC DNA]</scope>
    <source>
        <strain evidence="2 3">XZYJ18</strain>
    </source>
</reference>
<proteinExistence type="predicted"/>
<feature type="transmembrane region" description="Helical" evidence="1">
    <location>
        <begin position="39"/>
        <end position="57"/>
    </location>
</feature>
<dbReference type="RefSeq" id="WP_254269442.1">
    <property type="nucleotide sequence ID" value="NZ_CP100400.1"/>
</dbReference>
<evidence type="ECO:0000256" key="1">
    <source>
        <dbReference type="SAM" id="Phobius"/>
    </source>
</evidence>
<evidence type="ECO:0000313" key="3">
    <source>
        <dbReference type="Proteomes" id="UP001595945"/>
    </source>
</evidence>
<feature type="transmembrane region" description="Helical" evidence="1">
    <location>
        <begin position="64"/>
        <end position="97"/>
    </location>
</feature>
<evidence type="ECO:0000313" key="2">
    <source>
        <dbReference type="EMBL" id="MFC4824842.1"/>
    </source>
</evidence>
<sequence>MANTRVAVAKGFSVAVVVLLAVIGAYVLLALGGFSESGLLAYLLTLSFALTGTRGVWTGRYKIAAVGAVGMAVAAALQAAFLVGLAAMLVVAVVLGYSGRAREHLDSE</sequence>
<dbReference type="GeneID" id="73044457"/>